<dbReference type="Proteomes" id="UP000281647">
    <property type="component" value="Unassembled WGS sequence"/>
</dbReference>
<protein>
    <submittedName>
        <fullName evidence="1">Uncharacterized protein</fullName>
    </submittedName>
</protein>
<comment type="caution">
    <text evidence="1">The sequence shown here is derived from an EMBL/GenBank/DDBJ whole genome shotgun (WGS) entry which is preliminary data.</text>
</comment>
<accession>A0A432VCI0</accession>
<name>A0A432VCI0_9HYPH</name>
<gene>
    <name evidence="1" type="ORF">EET67_03060</name>
</gene>
<evidence type="ECO:0000313" key="2">
    <source>
        <dbReference type="Proteomes" id="UP000281647"/>
    </source>
</evidence>
<evidence type="ECO:0000313" key="1">
    <source>
        <dbReference type="EMBL" id="RUM99878.1"/>
    </source>
</evidence>
<organism evidence="1 2">
    <name type="scientific">Borborobacter arsenicus</name>
    <dbReference type="NCBI Taxonomy" id="1851146"/>
    <lineage>
        <taxon>Bacteria</taxon>
        <taxon>Pseudomonadati</taxon>
        <taxon>Pseudomonadota</taxon>
        <taxon>Alphaproteobacteria</taxon>
        <taxon>Hyphomicrobiales</taxon>
        <taxon>Phyllobacteriaceae</taxon>
        <taxon>Borborobacter</taxon>
    </lineage>
</organism>
<dbReference type="EMBL" id="RKST01000001">
    <property type="protein sequence ID" value="RUM99878.1"/>
    <property type="molecule type" value="Genomic_DNA"/>
</dbReference>
<reference evidence="1 2" key="1">
    <citation type="submission" date="2018-11" db="EMBL/GenBank/DDBJ databases">
        <title>Pseudaminobacter arsenicus sp. nov., an arsenic-resistant bacterium isolated from arsenic-rich aquifers.</title>
        <authorList>
            <person name="Mu Y."/>
        </authorList>
    </citation>
    <scope>NUCLEOTIDE SEQUENCE [LARGE SCALE GENOMIC DNA]</scope>
    <source>
        <strain evidence="1 2">CB3</strain>
    </source>
</reference>
<sequence>MSFIRYSSDQAAFPPAAPLVFPATHVPGQSIAEVVLEAAADNGYRSAGHVISAAGIEYRGDPSLFARARGREDSLATTLHFPNGGICFVR</sequence>
<proteinExistence type="predicted"/>
<keyword evidence="2" id="KW-1185">Reference proteome</keyword>
<dbReference type="AlphaFoldDB" id="A0A432VCI0"/>
<dbReference type="RefSeq" id="WP_128626114.1">
    <property type="nucleotide sequence ID" value="NZ_RKST01000001.1"/>
</dbReference>